<dbReference type="CDD" id="cd00075">
    <property type="entry name" value="HATPase"/>
    <property type="match status" value="1"/>
</dbReference>
<dbReference type="PANTHER" id="PTHR42878">
    <property type="entry name" value="TWO-COMPONENT HISTIDINE KINASE"/>
    <property type="match status" value="1"/>
</dbReference>
<dbReference type="GO" id="GO:0030295">
    <property type="term" value="F:protein kinase activator activity"/>
    <property type="evidence" value="ECO:0007669"/>
    <property type="project" value="TreeGrafter"/>
</dbReference>
<keyword evidence="7" id="KW-0547">Nucleotide-binding</keyword>
<evidence type="ECO:0000256" key="2">
    <source>
        <dbReference type="ARBA" id="ARBA00004141"/>
    </source>
</evidence>
<evidence type="ECO:0000256" key="11">
    <source>
        <dbReference type="ARBA" id="ARBA00023012"/>
    </source>
</evidence>
<dbReference type="GO" id="GO:0005524">
    <property type="term" value="F:ATP binding"/>
    <property type="evidence" value="ECO:0007669"/>
    <property type="project" value="UniProtKB-KW"/>
</dbReference>
<comment type="catalytic activity">
    <reaction evidence="1">
        <text>ATP + protein L-histidine = ADP + protein N-phospho-L-histidine.</text>
        <dbReference type="EC" id="2.7.13.3"/>
    </reaction>
</comment>
<keyword evidence="9" id="KW-0067">ATP-binding</keyword>
<keyword evidence="4" id="KW-0597">Phosphoprotein</keyword>
<keyword evidence="5" id="KW-0808">Transferase</keyword>
<keyword evidence="12" id="KW-0472">Membrane</keyword>
<comment type="subcellular location">
    <subcellularLocation>
        <location evidence="2">Membrane</location>
        <topology evidence="2">Multi-pass membrane protein</topology>
    </subcellularLocation>
</comment>
<dbReference type="Pfam" id="PF00512">
    <property type="entry name" value="HisKA"/>
    <property type="match status" value="1"/>
</dbReference>
<evidence type="ECO:0000256" key="7">
    <source>
        <dbReference type="ARBA" id="ARBA00022741"/>
    </source>
</evidence>
<dbReference type="SMART" id="SM00387">
    <property type="entry name" value="HATPase_c"/>
    <property type="match status" value="1"/>
</dbReference>
<evidence type="ECO:0000256" key="3">
    <source>
        <dbReference type="ARBA" id="ARBA00012438"/>
    </source>
</evidence>
<dbReference type="InterPro" id="IPR036890">
    <property type="entry name" value="HATPase_C_sf"/>
</dbReference>
<evidence type="ECO:0000256" key="1">
    <source>
        <dbReference type="ARBA" id="ARBA00000085"/>
    </source>
</evidence>
<evidence type="ECO:0000256" key="8">
    <source>
        <dbReference type="ARBA" id="ARBA00022777"/>
    </source>
</evidence>
<dbReference type="Gene3D" id="3.30.450.20">
    <property type="entry name" value="PAS domain"/>
    <property type="match status" value="1"/>
</dbReference>
<dbReference type="SUPFAM" id="SSF47384">
    <property type="entry name" value="Homodimeric domain of signal transducing histidine kinase"/>
    <property type="match status" value="1"/>
</dbReference>
<dbReference type="AlphaFoldDB" id="A0A4U1BS99"/>
<dbReference type="SMART" id="SM00388">
    <property type="entry name" value="HisKA"/>
    <property type="match status" value="1"/>
</dbReference>
<dbReference type="InterPro" id="IPR003661">
    <property type="entry name" value="HisK_dim/P_dom"/>
</dbReference>
<keyword evidence="11" id="KW-0902">Two-component regulatory system</keyword>
<evidence type="ECO:0000256" key="9">
    <source>
        <dbReference type="ARBA" id="ARBA00022840"/>
    </source>
</evidence>
<proteinExistence type="predicted"/>
<dbReference type="Gene3D" id="1.10.287.130">
    <property type="match status" value="1"/>
</dbReference>
<dbReference type="Pfam" id="PF13188">
    <property type="entry name" value="PAS_8"/>
    <property type="match status" value="1"/>
</dbReference>
<dbReference type="InterPro" id="IPR004358">
    <property type="entry name" value="Sig_transdc_His_kin-like_C"/>
</dbReference>
<gene>
    <name evidence="14" type="ORF">FCL42_00245</name>
</gene>
<feature type="domain" description="Histidine kinase" evidence="13">
    <location>
        <begin position="131"/>
        <end position="336"/>
    </location>
</feature>
<dbReference type="GO" id="GO:0016020">
    <property type="term" value="C:membrane"/>
    <property type="evidence" value="ECO:0007669"/>
    <property type="project" value="UniProtKB-SubCell"/>
</dbReference>
<accession>A0A4U1BS99</accession>
<keyword evidence="8" id="KW-0418">Kinase</keyword>
<sequence>MDQASEHTTPFEQGHDQSRFDHLMHVLPAGVLLLNEFGVVERANPAACEMLGCELEGVKWRQIIDSVFAPRADDGHEVSLKNGRRISLTTRSLTPESGQLLMLTDLTETRALQQNVSHMQRLSALGKVAASLAHQIRTPLSAALLYGANLASPKLDESGRERFQQKLMARLGELEQRVNDLLLFARSGHSSDSKPVAVSELVEELERSCEAQLQQRQVAMAVSVESPLWIDTNARGLIGGLQNLINNAIEADASAIRVKVKQQDSRCLIEVVDNGKGMTPEQQQQALTPFYTTKANGTGLGLALLHTICRAHQGELHLASIAGKGSQFTLSFPLIKQDQEQPA</sequence>
<evidence type="ECO:0000256" key="10">
    <source>
        <dbReference type="ARBA" id="ARBA00022989"/>
    </source>
</evidence>
<dbReference type="RefSeq" id="WP_136861378.1">
    <property type="nucleotide sequence ID" value="NZ_SWCJ01000001.1"/>
</dbReference>
<dbReference type="InterPro" id="IPR000014">
    <property type="entry name" value="PAS"/>
</dbReference>
<dbReference type="PROSITE" id="PS50109">
    <property type="entry name" value="HIS_KIN"/>
    <property type="match status" value="1"/>
</dbReference>
<dbReference type="InterPro" id="IPR036097">
    <property type="entry name" value="HisK_dim/P_sf"/>
</dbReference>
<dbReference type="SMART" id="SM00091">
    <property type="entry name" value="PAS"/>
    <property type="match status" value="1"/>
</dbReference>
<evidence type="ECO:0000313" key="15">
    <source>
        <dbReference type="Proteomes" id="UP000305675"/>
    </source>
</evidence>
<dbReference type="Pfam" id="PF02518">
    <property type="entry name" value="HATPase_c"/>
    <property type="match status" value="1"/>
</dbReference>
<dbReference type="SUPFAM" id="SSF55874">
    <property type="entry name" value="ATPase domain of HSP90 chaperone/DNA topoisomerase II/histidine kinase"/>
    <property type="match status" value="1"/>
</dbReference>
<name>A0A4U1BS99_9GAMM</name>
<evidence type="ECO:0000256" key="12">
    <source>
        <dbReference type="ARBA" id="ARBA00023136"/>
    </source>
</evidence>
<evidence type="ECO:0000313" key="14">
    <source>
        <dbReference type="EMBL" id="TKB58230.1"/>
    </source>
</evidence>
<evidence type="ECO:0000256" key="4">
    <source>
        <dbReference type="ARBA" id="ARBA00022553"/>
    </source>
</evidence>
<dbReference type="CDD" id="cd00082">
    <property type="entry name" value="HisKA"/>
    <property type="match status" value="1"/>
</dbReference>
<dbReference type="InterPro" id="IPR035965">
    <property type="entry name" value="PAS-like_dom_sf"/>
</dbReference>
<dbReference type="InterPro" id="IPR005467">
    <property type="entry name" value="His_kinase_dom"/>
</dbReference>
<protein>
    <recommendedName>
        <fullName evidence="3">histidine kinase</fullName>
        <ecNumber evidence="3">2.7.13.3</ecNumber>
    </recommendedName>
</protein>
<dbReference type="InterPro" id="IPR003594">
    <property type="entry name" value="HATPase_dom"/>
</dbReference>
<reference evidence="14 15" key="1">
    <citation type="submission" date="2019-04" db="EMBL/GenBank/DDBJ databases">
        <authorList>
            <person name="Hwang J.C."/>
        </authorList>
    </citation>
    <scope>NUCLEOTIDE SEQUENCE [LARGE SCALE GENOMIC DNA]</scope>
    <source>
        <strain evidence="14 15">IMCC35002</strain>
    </source>
</reference>
<organism evidence="14 15">
    <name type="scientific">Ferrimonas aestuarii</name>
    <dbReference type="NCBI Taxonomy" id="2569539"/>
    <lineage>
        <taxon>Bacteria</taxon>
        <taxon>Pseudomonadati</taxon>
        <taxon>Pseudomonadota</taxon>
        <taxon>Gammaproteobacteria</taxon>
        <taxon>Alteromonadales</taxon>
        <taxon>Ferrimonadaceae</taxon>
        <taxon>Ferrimonas</taxon>
    </lineage>
</organism>
<dbReference type="PANTHER" id="PTHR42878:SF7">
    <property type="entry name" value="SENSOR HISTIDINE KINASE GLRK"/>
    <property type="match status" value="1"/>
</dbReference>
<keyword evidence="6" id="KW-0812">Transmembrane</keyword>
<dbReference type="OrthoDB" id="9776727at2"/>
<dbReference type="SUPFAM" id="SSF55785">
    <property type="entry name" value="PYP-like sensor domain (PAS domain)"/>
    <property type="match status" value="1"/>
</dbReference>
<dbReference type="EMBL" id="SWCJ01000001">
    <property type="protein sequence ID" value="TKB58230.1"/>
    <property type="molecule type" value="Genomic_DNA"/>
</dbReference>
<keyword evidence="10" id="KW-1133">Transmembrane helix</keyword>
<comment type="caution">
    <text evidence="14">The sequence shown here is derived from an EMBL/GenBank/DDBJ whole genome shotgun (WGS) entry which is preliminary data.</text>
</comment>
<keyword evidence="15" id="KW-1185">Reference proteome</keyword>
<dbReference type="CDD" id="cd00130">
    <property type="entry name" value="PAS"/>
    <property type="match status" value="1"/>
</dbReference>
<dbReference type="EC" id="2.7.13.3" evidence="3"/>
<dbReference type="Gene3D" id="3.30.565.10">
    <property type="entry name" value="Histidine kinase-like ATPase, C-terminal domain"/>
    <property type="match status" value="1"/>
</dbReference>
<dbReference type="GO" id="GO:0000155">
    <property type="term" value="F:phosphorelay sensor kinase activity"/>
    <property type="evidence" value="ECO:0007669"/>
    <property type="project" value="InterPro"/>
</dbReference>
<dbReference type="Proteomes" id="UP000305675">
    <property type="component" value="Unassembled WGS sequence"/>
</dbReference>
<evidence type="ECO:0000256" key="6">
    <source>
        <dbReference type="ARBA" id="ARBA00022692"/>
    </source>
</evidence>
<dbReference type="GO" id="GO:0007234">
    <property type="term" value="P:osmosensory signaling via phosphorelay pathway"/>
    <property type="evidence" value="ECO:0007669"/>
    <property type="project" value="TreeGrafter"/>
</dbReference>
<evidence type="ECO:0000256" key="5">
    <source>
        <dbReference type="ARBA" id="ARBA00022679"/>
    </source>
</evidence>
<evidence type="ECO:0000259" key="13">
    <source>
        <dbReference type="PROSITE" id="PS50109"/>
    </source>
</evidence>
<dbReference type="PRINTS" id="PR00344">
    <property type="entry name" value="BCTRLSENSOR"/>
</dbReference>
<dbReference type="InterPro" id="IPR050351">
    <property type="entry name" value="BphY/WalK/GraS-like"/>
</dbReference>
<dbReference type="GO" id="GO:0000156">
    <property type="term" value="F:phosphorelay response regulator activity"/>
    <property type="evidence" value="ECO:0007669"/>
    <property type="project" value="TreeGrafter"/>
</dbReference>